<name>A0AB37UMV2_9CYAN</name>
<accession>A0AB37UMV2</accession>
<proteinExistence type="predicted"/>
<dbReference type="EMBL" id="RSCK01000012">
    <property type="protein sequence ID" value="RUT12710.1"/>
    <property type="molecule type" value="Genomic_DNA"/>
</dbReference>
<sequence length="87" mass="9793">MNIEFDLKEILTRLETKVDKISEDASDIKTNLVRVEAELKGEIWVLDEKIDGIVKWVDTQEFINRGVVIGLVLAILGGFAKIFGFVS</sequence>
<reference evidence="3 4" key="1">
    <citation type="journal article" date="2019" name="Genome Biol. Evol.">
        <title>Day and night: Metabolic profiles and evolutionary relationships of six axenic non-marine cyanobacteria.</title>
        <authorList>
            <person name="Will S.E."/>
            <person name="Henke P."/>
            <person name="Boedeker C."/>
            <person name="Huang S."/>
            <person name="Brinkmann H."/>
            <person name="Rohde M."/>
            <person name="Jarek M."/>
            <person name="Friedl T."/>
            <person name="Seufert S."/>
            <person name="Schumacher M."/>
            <person name="Overmann J."/>
            <person name="Neumann-Schaal M."/>
            <person name="Petersen J."/>
        </authorList>
    </citation>
    <scope>NUCLEOTIDE SEQUENCE [LARGE SCALE GENOMIC DNA]</scope>
    <source>
        <strain evidence="3 4">SAG 39.79</strain>
    </source>
</reference>
<evidence type="ECO:0000256" key="2">
    <source>
        <dbReference type="SAM" id="Phobius"/>
    </source>
</evidence>
<feature type="coiled-coil region" evidence="1">
    <location>
        <begin position="11"/>
        <end position="38"/>
    </location>
</feature>
<feature type="transmembrane region" description="Helical" evidence="2">
    <location>
        <begin position="66"/>
        <end position="86"/>
    </location>
</feature>
<dbReference type="RefSeq" id="WP_015156814.1">
    <property type="nucleotide sequence ID" value="NZ_JAVKZF010000003.1"/>
</dbReference>
<evidence type="ECO:0000256" key="1">
    <source>
        <dbReference type="SAM" id="Coils"/>
    </source>
</evidence>
<evidence type="ECO:0000313" key="3">
    <source>
        <dbReference type="EMBL" id="RUT12710.1"/>
    </source>
</evidence>
<keyword evidence="2" id="KW-0472">Membrane</keyword>
<evidence type="ECO:0008006" key="5">
    <source>
        <dbReference type="Google" id="ProtNLM"/>
    </source>
</evidence>
<keyword evidence="2" id="KW-1133">Transmembrane helix</keyword>
<organism evidence="3 4">
    <name type="scientific">Chroococcidiopsis cubana SAG 39.79</name>
    <dbReference type="NCBI Taxonomy" id="388085"/>
    <lineage>
        <taxon>Bacteria</taxon>
        <taxon>Bacillati</taxon>
        <taxon>Cyanobacteriota</taxon>
        <taxon>Cyanophyceae</taxon>
        <taxon>Chroococcidiopsidales</taxon>
        <taxon>Chroococcidiopsidaceae</taxon>
        <taxon>Chroococcidiopsis</taxon>
    </lineage>
</organism>
<gene>
    <name evidence="3" type="ORF">DSM107010_20910</name>
</gene>
<dbReference type="AlphaFoldDB" id="A0AB37UMV2"/>
<keyword evidence="2" id="KW-0812">Transmembrane</keyword>
<evidence type="ECO:0000313" key="4">
    <source>
        <dbReference type="Proteomes" id="UP000282574"/>
    </source>
</evidence>
<keyword evidence="1" id="KW-0175">Coiled coil</keyword>
<dbReference type="Proteomes" id="UP000282574">
    <property type="component" value="Unassembled WGS sequence"/>
</dbReference>
<comment type="caution">
    <text evidence="3">The sequence shown here is derived from an EMBL/GenBank/DDBJ whole genome shotgun (WGS) entry which is preliminary data.</text>
</comment>
<protein>
    <recommendedName>
        <fullName evidence="5">DUF4164 domain-containing protein</fullName>
    </recommendedName>
</protein>
<keyword evidence="4" id="KW-1185">Reference proteome</keyword>